<dbReference type="OrthoDB" id="1489955at2"/>
<keyword evidence="2" id="KW-1185">Reference proteome</keyword>
<name>A0A151Y5J0_9GAMM</name>
<dbReference type="STRING" id="1806892.AZH43_06365"/>
<comment type="caution">
    <text evidence="1">The sequence shown here is derived from an EMBL/GenBank/DDBJ whole genome shotgun (WGS) entry which is preliminary data.</text>
</comment>
<sequence length="471" mass="53684">MYINDVMSYLGGWEIFNKNHSDLLDDIKATLEIVSEKLYKEYKSSNLQDGANSNFNVLGFIRQSLIDEFERIHWNENNLHTPFKNERVQFLGLMKESCYIKITTSAASSILMSWIYRDIESANKLANISVPILLVIDISQQSFLNQLAGKNSNFDSHFTRSRSLKFIKNSLDKVSPLKFEHPFLILGVKLEKTELNIINIESENLKIDNNIKMDRCITFEPEYYQAGLAILTYFGSVLKEKYPEQNATVKIEQHDLTVRMIIETEDGNIETLEKALHEYELVLKGQESVDEFYLSPIKTLELKNQLNLFKFQIDSQKEIIALQHGRILSLEAIIDKALSPVVHPPVTIINQLNNSQSTVINYKAELSKSNDELEELIDLSDSEALKNRLATIQNALEVNRNADQPEEIKDSNGMKKLAKFLKDANEVGTEANTLAKKGGKALDLIKSLGRRYNSIAEWCGMPNIPAVFVKE</sequence>
<evidence type="ECO:0000313" key="2">
    <source>
        <dbReference type="Proteomes" id="UP000076276"/>
    </source>
</evidence>
<gene>
    <name evidence="1" type="ORF">AZH43_06365</name>
</gene>
<organism evidence="1 2">
    <name type="scientific">Acinetobacter pragensis</name>
    <dbReference type="NCBI Taxonomy" id="1806892"/>
    <lineage>
        <taxon>Bacteria</taxon>
        <taxon>Pseudomonadati</taxon>
        <taxon>Pseudomonadota</taxon>
        <taxon>Gammaproteobacteria</taxon>
        <taxon>Moraxellales</taxon>
        <taxon>Moraxellaceae</taxon>
        <taxon>Acinetobacter</taxon>
    </lineage>
</organism>
<dbReference type="RefSeq" id="WP_067666243.1">
    <property type="nucleotide sequence ID" value="NZ_CBCSIK010000006.1"/>
</dbReference>
<protein>
    <submittedName>
        <fullName evidence="1">Uncharacterized protein</fullName>
    </submittedName>
</protein>
<dbReference type="EMBL" id="LUAW01000010">
    <property type="protein sequence ID" value="KYQ73311.1"/>
    <property type="molecule type" value="Genomic_DNA"/>
</dbReference>
<reference evidence="1 2" key="1">
    <citation type="submission" date="2016-03" db="EMBL/GenBank/DDBJ databases">
        <title>Acinetobacter genomospecies 28 strain ANC 4149.</title>
        <authorList>
            <person name="Radolfova-Krizova L."/>
            <person name="Nemec A."/>
        </authorList>
    </citation>
    <scope>NUCLEOTIDE SEQUENCE [LARGE SCALE GENOMIC DNA]</scope>
    <source>
        <strain evidence="1 2">ANC 4149</strain>
    </source>
</reference>
<accession>A0A151Y5J0</accession>
<proteinExistence type="predicted"/>
<evidence type="ECO:0000313" key="1">
    <source>
        <dbReference type="EMBL" id="KYQ73311.1"/>
    </source>
</evidence>
<dbReference type="Proteomes" id="UP000076276">
    <property type="component" value="Unassembled WGS sequence"/>
</dbReference>
<dbReference type="AlphaFoldDB" id="A0A151Y5J0"/>